<gene>
    <name evidence="2" type="ORF">D2T29_03555</name>
</gene>
<name>A0A443KP33_9RHOB</name>
<dbReference type="Pfam" id="PF22917">
    <property type="entry name" value="PRISE"/>
    <property type="match status" value="1"/>
</dbReference>
<dbReference type="InterPro" id="IPR036291">
    <property type="entry name" value="NAD(P)-bd_dom_sf"/>
</dbReference>
<organism evidence="2 3">
    <name type="scientific">Paenirhodobacter populi</name>
    <dbReference type="NCBI Taxonomy" id="2306993"/>
    <lineage>
        <taxon>Bacteria</taxon>
        <taxon>Pseudomonadati</taxon>
        <taxon>Pseudomonadota</taxon>
        <taxon>Alphaproteobacteria</taxon>
        <taxon>Rhodobacterales</taxon>
        <taxon>Rhodobacter group</taxon>
        <taxon>Paenirhodobacter</taxon>
    </lineage>
</organism>
<dbReference type="InterPro" id="IPR055222">
    <property type="entry name" value="PRISE-like_Rossmann-fold"/>
</dbReference>
<comment type="caution">
    <text evidence="2">The sequence shown here is derived from an EMBL/GenBank/DDBJ whole genome shotgun (WGS) entry which is preliminary data.</text>
</comment>
<proteinExistence type="predicted"/>
<dbReference type="Gene3D" id="3.40.50.720">
    <property type="entry name" value="NAD(P)-binding Rossmann-like Domain"/>
    <property type="match status" value="1"/>
</dbReference>
<sequence>MTDPRKHALVAGGLGVIGRNLVEHLSRQTGWRVTAISRRRPDFETSARFLPVDLGDAAASRAAFAGLTDITHIFYAAYQPHADAVRQVALNLAMLKNTVEATDAASTALRRVILYEGGKYYGSHLGAFPTPAREDDPRQMPPMFYYDQEDWLRAKAAARPWDMVVLRPDAVCGFAIGNPMNLSMVIAVYAAISKELGLPLRFPGTAGCYGRLSQVTDAAQLAAGSCWAAEHAGGDEAYNITNGDIFRWDHLWGRFARYFDMEPAPPMPISLAAMMADKEPVWDRIVARHGLTPVPFGKIAAWGFGDYLFRRDWDVVFSTTKIRQAGFQGVVDSEAMFLNLFDAFRARKIIP</sequence>
<dbReference type="SUPFAM" id="SSF51735">
    <property type="entry name" value="NAD(P)-binding Rossmann-fold domains"/>
    <property type="match status" value="1"/>
</dbReference>
<dbReference type="RefSeq" id="WP_128231373.1">
    <property type="nucleotide sequence ID" value="NZ_SAUY01000002.1"/>
</dbReference>
<reference evidence="2 3" key="1">
    <citation type="submission" date="2019-01" db="EMBL/GenBank/DDBJ databases">
        <title>Sinorhodobacter populi sp. nov. isolated from the symptomatic bark tissue of Populus euramericana canker.</title>
        <authorList>
            <person name="Xu G."/>
        </authorList>
    </citation>
    <scope>NUCLEOTIDE SEQUENCE [LARGE SCALE GENOMIC DNA]</scope>
    <source>
        <strain evidence="2 3">07D10-4-3</strain>
    </source>
</reference>
<dbReference type="PANTHER" id="PTHR32487:SF0">
    <property type="entry name" value="3-OXO-DELTA(4,5)-STEROID 5-BETA-REDUCTASE"/>
    <property type="match status" value="1"/>
</dbReference>
<dbReference type="Proteomes" id="UP000284451">
    <property type="component" value="Unassembled WGS sequence"/>
</dbReference>
<feature type="domain" description="PRISE-like Rossmann-fold" evidence="1">
    <location>
        <begin position="61"/>
        <end position="351"/>
    </location>
</feature>
<dbReference type="CDD" id="cd08948">
    <property type="entry name" value="5beta-POR_like_SDR_a"/>
    <property type="match status" value="1"/>
</dbReference>
<dbReference type="EMBL" id="SAUY01000002">
    <property type="protein sequence ID" value="RWR34633.1"/>
    <property type="molecule type" value="Genomic_DNA"/>
</dbReference>
<dbReference type="AlphaFoldDB" id="A0A443KP33"/>
<evidence type="ECO:0000313" key="2">
    <source>
        <dbReference type="EMBL" id="RWR34633.1"/>
    </source>
</evidence>
<evidence type="ECO:0000313" key="3">
    <source>
        <dbReference type="Proteomes" id="UP000284451"/>
    </source>
</evidence>
<dbReference type="PANTHER" id="PTHR32487">
    <property type="entry name" value="3-OXO-DELTA(4,5)-STEROID 5-BETA-REDUCTASE"/>
    <property type="match status" value="1"/>
</dbReference>
<reference evidence="2 3" key="2">
    <citation type="submission" date="2019-01" db="EMBL/GenBank/DDBJ databases">
        <authorList>
            <person name="Li Y."/>
        </authorList>
    </citation>
    <scope>NUCLEOTIDE SEQUENCE [LARGE SCALE GENOMIC DNA]</scope>
    <source>
        <strain evidence="2 3">07D10-4-3</strain>
    </source>
</reference>
<accession>A0A443KP33</accession>
<evidence type="ECO:0000259" key="1">
    <source>
        <dbReference type="Pfam" id="PF22917"/>
    </source>
</evidence>
<protein>
    <submittedName>
        <fullName evidence="2">SDR family oxidoreductase</fullName>
    </submittedName>
</protein>